<name>A0A2N3PPU6_9PROT</name>
<accession>A0A2N3PPU6</accession>
<dbReference type="FunFam" id="3.40.50.720:FF:000084">
    <property type="entry name" value="Short-chain dehydrogenase reductase"/>
    <property type="match status" value="1"/>
</dbReference>
<reference evidence="5" key="1">
    <citation type="submission" date="2017-12" db="EMBL/GenBank/DDBJ databases">
        <title>Draft genome sequence of Telmatospirillum siberiense 26-4b1T, an acidotolerant peatland alphaproteobacterium potentially involved in sulfur cycling.</title>
        <authorList>
            <person name="Hausmann B."/>
            <person name="Pjevac P."/>
            <person name="Schreck K."/>
            <person name="Herbold C.W."/>
            <person name="Daims H."/>
            <person name="Wagner M."/>
            <person name="Pester M."/>
            <person name="Loy A."/>
        </authorList>
    </citation>
    <scope>NUCLEOTIDE SEQUENCE [LARGE SCALE GENOMIC DNA]</scope>
    <source>
        <strain evidence="5">26-4b1</strain>
    </source>
</reference>
<keyword evidence="2" id="KW-0560">Oxidoreductase</keyword>
<dbReference type="Pfam" id="PF00106">
    <property type="entry name" value="adh_short"/>
    <property type="match status" value="1"/>
</dbReference>
<dbReference type="GO" id="GO:0016616">
    <property type="term" value="F:oxidoreductase activity, acting on the CH-OH group of donors, NAD or NADP as acceptor"/>
    <property type="evidence" value="ECO:0007669"/>
    <property type="project" value="TreeGrafter"/>
</dbReference>
<organism evidence="4 5">
    <name type="scientific">Telmatospirillum siberiense</name>
    <dbReference type="NCBI Taxonomy" id="382514"/>
    <lineage>
        <taxon>Bacteria</taxon>
        <taxon>Pseudomonadati</taxon>
        <taxon>Pseudomonadota</taxon>
        <taxon>Alphaproteobacteria</taxon>
        <taxon>Rhodospirillales</taxon>
        <taxon>Rhodospirillaceae</taxon>
        <taxon>Telmatospirillum</taxon>
    </lineage>
</organism>
<comment type="similarity">
    <text evidence="1 3">Belongs to the short-chain dehydrogenases/reductases (SDR) family.</text>
</comment>
<evidence type="ECO:0000256" key="1">
    <source>
        <dbReference type="ARBA" id="ARBA00006484"/>
    </source>
</evidence>
<comment type="caution">
    <text evidence="4">The sequence shown here is derived from an EMBL/GenBank/DDBJ whole genome shotgun (WGS) entry which is preliminary data.</text>
</comment>
<dbReference type="AlphaFoldDB" id="A0A2N3PPU6"/>
<dbReference type="RefSeq" id="WP_101252738.1">
    <property type="nucleotide sequence ID" value="NZ_PIUM01000032.1"/>
</dbReference>
<dbReference type="SUPFAM" id="SSF51735">
    <property type="entry name" value="NAD(P)-binding Rossmann-fold domains"/>
    <property type="match status" value="1"/>
</dbReference>
<dbReference type="CDD" id="cd05233">
    <property type="entry name" value="SDR_c"/>
    <property type="match status" value="1"/>
</dbReference>
<dbReference type="PANTHER" id="PTHR42760">
    <property type="entry name" value="SHORT-CHAIN DEHYDROGENASES/REDUCTASES FAMILY MEMBER"/>
    <property type="match status" value="1"/>
</dbReference>
<protein>
    <submittedName>
        <fullName evidence="4">3-ketoacyl-ACP reductase</fullName>
    </submittedName>
</protein>
<evidence type="ECO:0000256" key="3">
    <source>
        <dbReference type="RuleBase" id="RU000363"/>
    </source>
</evidence>
<gene>
    <name evidence="4" type="ORF">CWS72_21675</name>
</gene>
<dbReference type="InterPro" id="IPR002347">
    <property type="entry name" value="SDR_fam"/>
</dbReference>
<dbReference type="Proteomes" id="UP000233293">
    <property type="component" value="Unassembled WGS sequence"/>
</dbReference>
<dbReference type="OrthoDB" id="8959163at2"/>
<evidence type="ECO:0000313" key="5">
    <source>
        <dbReference type="Proteomes" id="UP000233293"/>
    </source>
</evidence>
<dbReference type="Gene3D" id="3.40.50.720">
    <property type="entry name" value="NAD(P)-binding Rossmann-like Domain"/>
    <property type="match status" value="1"/>
</dbReference>
<dbReference type="PRINTS" id="PR00081">
    <property type="entry name" value="GDHRDH"/>
</dbReference>
<evidence type="ECO:0000313" key="4">
    <source>
        <dbReference type="EMBL" id="PKU22414.1"/>
    </source>
</evidence>
<sequence length="268" mass="27910">MESSKLERRPAAFVTGASSGTGREASLALAKAGYDVALLGRRPAALEDVAADIRGAAGEARTICLRTDVTDPANVARSVAAFLEWSGGRVEVLLNAAGIPGPLGAAIGDIAVEDFDAVVSTNLRGPFLTMTHLLPVMYRQGGGRVVNIGGNHGLRGRAGRSTYSLSKWGLRGLTRSAALEAGPHGVTVNYVAPGAIAVDRMRLRWKAQAAEEGVSEQVVIERYVAQMGIALGRPNEPADVVAMIMFLVGEGGRNITGQELVIDGGVIV</sequence>
<evidence type="ECO:0000256" key="2">
    <source>
        <dbReference type="ARBA" id="ARBA00023002"/>
    </source>
</evidence>
<dbReference type="EMBL" id="PIUM01000032">
    <property type="protein sequence ID" value="PKU22414.1"/>
    <property type="molecule type" value="Genomic_DNA"/>
</dbReference>
<dbReference type="PANTHER" id="PTHR42760:SF133">
    <property type="entry name" value="3-OXOACYL-[ACYL-CARRIER-PROTEIN] REDUCTASE"/>
    <property type="match status" value="1"/>
</dbReference>
<dbReference type="PRINTS" id="PR00080">
    <property type="entry name" value="SDRFAMILY"/>
</dbReference>
<keyword evidence="5" id="KW-1185">Reference proteome</keyword>
<proteinExistence type="inferred from homology"/>
<dbReference type="InterPro" id="IPR036291">
    <property type="entry name" value="NAD(P)-bd_dom_sf"/>
</dbReference>